<dbReference type="GO" id="GO:0016020">
    <property type="term" value="C:membrane"/>
    <property type="evidence" value="ECO:0007669"/>
    <property type="project" value="GOC"/>
</dbReference>
<dbReference type="KEGG" id="rlc:K227x_10620"/>
<evidence type="ECO:0000313" key="7">
    <source>
        <dbReference type="Proteomes" id="UP000318538"/>
    </source>
</evidence>
<dbReference type="EC" id="2.4.1.54" evidence="6"/>
<sequence length="286" mass="31655">MRFPYHDLSIVIPTYRESGNLTALFQRIESALATTDLNSEILVVDDNSNDGTEQLCREHPSSIPIELIVRQQERGLSSAVLRGFESARGEVLLVMDADLSHPPECIPAMVDTLLASSTECPRVDMVIGSRYVQGGSTTENWGWARWVNSKIATALARPFTSANDPMAGFFAMRRTAFEEASGRLDPIGYKIGLELIVKCHFDVVKEVPIRFTNRTVGESKLSLREQLNYLTHLKRLASYQMGRSGGGQQESDSTSDECPSVAGTIRPAELKITNEEVRRDFGSRAA</sequence>
<evidence type="ECO:0000313" key="6">
    <source>
        <dbReference type="EMBL" id="QDT02684.1"/>
    </source>
</evidence>
<dbReference type="GO" id="GO:0035269">
    <property type="term" value="P:protein O-linked glycosylation via mannose"/>
    <property type="evidence" value="ECO:0007669"/>
    <property type="project" value="TreeGrafter"/>
</dbReference>
<dbReference type="GO" id="GO:0006488">
    <property type="term" value="P:dolichol-linked oligosaccharide biosynthetic process"/>
    <property type="evidence" value="ECO:0007669"/>
    <property type="project" value="TreeGrafter"/>
</dbReference>
<dbReference type="EMBL" id="CP036525">
    <property type="protein sequence ID" value="QDT02684.1"/>
    <property type="molecule type" value="Genomic_DNA"/>
</dbReference>
<protein>
    <submittedName>
        <fullName evidence="6">Undecaprenyl-phosphate mannosyltransferase</fullName>
        <ecNumber evidence="6">2.4.1.54</ecNumber>
    </submittedName>
</protein>
<dbReference type="OrthoDB" id="9810303at2"/>
<dbReference type="RefSeq" id="WP_145168456.1">
    <property type="nucleotide sequence ID" value="NZ_CP036525.1"/>
</dbReference>
<reference evidence="6 7" key="1">
    <citation type="submission" date="2019-02" db="EMBL/GenBank/DDBJ databases">
        <title>Deep-cultivation of Planctomycetes and their phenomic and genomic characterization uncovers novel biology.</title>
        <authorList>
            <person name="Wiegand S."/>
            <person name="Jogler M."/>
            <person name="Boedeker C."/>
            <person name="Pinto D."/>
            <person name="Vollmers J."/>
            <person name="Rivas-Marin E."/>
            <person name="Kohn T."/>
            <person name="Peeters S.H."/>
            <person name="Heuer A."/>
            <person name="Rast P."/>
            <person name="Oberbeckmann S."/>
            <person name="Bunk B."/>
            <person name="Jeske O."/>
            <person name="Meyerdierks A."/>
            <person name="Storesund J.E."/>
            <person name="Kallscheuer N."/>
            <person name="Luecker S."/>
            <person name="Lage O.M."/>
            <person name="Pohl T."/>
            <person name="Merkel B.J."/>
            <person name="Hornburger P."/>
            <person name="Mueller R.-W."/>
            <person name="Bruemmer F."/>
            <person name="Labrenz M."/>
            <person name="Spormann A.M."/>
            <person name="Op den Camp H."/>
            <person name="Overmann J."/>
            <person name="Amann R."/>
            <person name="Jetten M.S.M."/>
            <person name="Mascher T."/>
            <person name="Medema M.H."/>
            <person name="Devos D.P."/>
            <person name="Kaster A.-K."/>
            <person name="Ovreas L."/>
            <person name="Rohde M."/>
            <person name="Galperin M.Y."/>
            <person name="Jogler C."/>
        </authorList>
    </citation>
    <scope>NUCLEOTIDE SEQUENCE [LARGE SCALE GENOMIC DNA]</scope>
    <source>
        <strain evidence="6 7">K22_7</strain>
    </source>
</reference>
<dbReference type="CDD" id="cd06442">
    <property type="entry name" value="DPM1_like"/>
    <property type="match status" value="1"/>
</dbReference>
<comment type="similarity">
    <text evidence="1">Belongs to the glycosyltransferase 2 family.</text>
</comment>
<dbReference type="Pfam" id="PF00535">
    <property type="entry name" value="Glycos_transf_2"/>
    <property type="match status" value="1"/>
</dbReference>
<dbReference type="GO" id="GO:0004582">
    <property type="term" value="F:dolichyl-phosphate beta-D-mannosyltransferase activity"/>
    <property type="evidence" value="ECO:0007669"/>
    <property type="project" value="InterPro"/>
</dbReference>
<dbReference type="AlphaFoldDB" id="A0A517N6B8"/>
<keyword evidence="7" id="KW-1185">Reference proteome</keyword>
<dbReference type="InterPro" id="IPR001173">
    <property type="entry name" value="Glyco_trans_2-like"/>
</dbReference>
<feature type="domain" description="Glycosyltransferase 2-like" evidence="5">
    <location>
        <begin position="9"/>
        <end position="179"/>
    </location>
</feature>
<dbReference type="PANTHER" id="PTHR43398">
    <property type="entry name" value="DOLICHOL-PHOSPHATE MANNOSYLTRANSFERASE SUBUNIT 1"/>
    <property type="match status" value="1"/>
</dbReference>
<proteinExistence type="inferred from homology"/>
<dbReference type="GO" id="GO:0006506">
    <property type="term" value="P:GPI anchor biosynthetic process"/>
    <property type="evidence" value="ECO:0007669"/>
    <property type="project" value="TreeGrafter"/>
</dbReference>
<dbReference type="InterPro" id="IPR039528">
    <property type="entry name" value="DPM1-like"/>
</dbReference>
<evidence type="ECO:0000256" key="4">
    <source>
        <dbReference type="SAM" id="MobiDB-lite"/>
    </source>
</evidence>
<keyword evidence="3 6" id="KW-0808">Transferase</keyword>
<dbReference type="Proteomes" id="UP000318538">
    <property type="component" value="Chromosome"/>
</dbReference>
<dbReference type="SUPFAM" id="SSF53448">
    <property type="entry name" value="Nucleotide-diphospho-sugar transferases"/>
    <property type="match status" value="1"/>
</dbReference>
<gene>
    <name evidence="6" type="ORF">K227x_10620</name>
</gene>
<dbReference type="Gene3D" id="3.90.550.10">
    <property type="entry name" value="Spore Coat Polysaccharide Biosynthesis Protein SpsA, Chain A"/>
    <property type="match status" value="1"/>
</dbReference>
<dbReference type="PANTHER" id="PTHR43398:SF1">
    <property type="entry name" value="DOLICHOL-PHOSPHATE MANNOSYLTRANSFERASE SUBUNIT 1"/>
    <property type="match status" value="1"/>
</dbReference>
<evidence type="ECO:0000256" key="1">
    <source>
        <dbReference type="ARBA" id="ARBA00006739"/>
    </source>
</evidence>
<dbReference type="InterPro" id="IPR029044">
    <property type="entry name" value="Nucleotide-diphossugar_trans"/>
</dbReference>
<accession>A0A517N6B8</accession>
<evidence type="ECO:0000259" key="5">
    <source>
        <dbReference type="Pfam" id="PF00535"/>
    </source>
</evidence>
<name>A0A517N6B8_9BACT</name>
<organism evidence="6 7">
    <name type="scientific">Rubripirellula lacrimiformis</name>
    <dbReference type="NCBI Taxonomy" id="1930273"/>
    <lineage>
        <taxon>Bacteria</taxon>
        <taxon>Pseudomonadati</taxon>
        <taxon>Planctomycetota</taxon>
        <taxon>Planctomycetia</taxon>
        <taxon>Pirellulales</taxon>
        <taxon>Pirellulaceae</taxon>
        <taxon>Rubripirellula</taxon>
    </lineage>
</organism>
<feature type="region of interest" description="Disordered" evidence="4">
    <location>
        <begin position="241"/>
        <end position="269"/>
    </location>
</feature>
<keyword evidence="2 6" id="KW-0328">Glycosyltransferase</keyword>
<dbReference type="GO" id="GO:0047267">
    <property type="term" value="F:undecaprenyl-phosphate mannosyltransferase activity"/>
    <property type="evidence" value="ECO:0007669"/>
    <property type="project" value="UniProtKB-EC"/>
</dbReference>
<evidence type="ECO:0000256" key="2">
    <source>
        <dbReference type="ARBA" id="ARBA00022676"/>
    </source>
</evidence>
<evidence type="ECO:0000256" key="3">
    <source>
        <dbReference type="ARBA" id="ARBA00022679"/>
    </source>
</evidence>